<keyword evidence="2" id="KW-1185">Reference proteome</keyword>
<evidence type="ECO:0000313" key="2">
    <source>
        <dbReference type="Proteomes" id="UP001634394"/>
    </source>
</evidence>
<name>A0ABD3VT27_SINWO</name>
<protein>
    <submittedName>
        <fullName evidence="1">Uncharacterized protein</fullName>
    </submittedName>
</protein>
<dbReference type="EMBL" id="JBJQND010000010">
    <property type="protein sequence ID" value="KAL3863698.1"/>
    <property type="molecule type" value="Genomic_DNA"/>
</dbReference>
<comment type="caution">
    <text evidence="1">The sequence shown here is derived from an EMBL/GenBank/DDBJ whole genome shotgun (WGS) entry which is preliminary data.</text>
</comment>
<sequence>MKPCGGLVMITDENITSTGTISHLYIHVNEAKPQAGTSMFEVRICPLYGLIISCLLATLELFMAFGAPVGDINNSIKTPCGGPVTITTANAKSSKETISQLLTLVNEAKSLAGTSKFEMTQAIGNSNMIQFLDSLKIFNNINAEEIKVGLDFKKRLGNLFRSSFENFSELALYTNVAASDAAANQVINIKAVLDKLWTILCELQIGTLSQGESITQYLNTSIISEQVLLVTSPEQIVYRNYIIMRDVEKNLGQFSLLYKYIKDRL</sequence>
<dbReference type="AlphaFoldDB" id="A0ABD3VT27"/>
<evidence type="ECO:0000313" key="1">
    <source>
        <dbReference type="EMBL" id="KAL3863698.1"/>
    </source>
</evidence>
<dbReference type="Proteomes" id="UP001634394">
    <property type="component" value="Unassembled WGS sequence"/>
</dbReference>
<proteinExistence type="predicted"/>
<reference evidence="1 2" key="1">
    <citation type="submission" date="2024-11" db="EMBL/GenBank/DDBJ databases">
        <title>Chromosome-level genome assembly of the freshwater bivalve Anodonta woodiana.</title>
        <authorList>
            <person name="Chen X."/>
        </authorList>
    </citation>
    <scope>NUCLEOTIDE SEQUENCE [LARGE SCALE GENOMIC DNA]</scope>
    <source>
        <strain evidence="1">MN2024</strain>
        <tissue evidence="1">Gills</tissue>
    </source>
</reference>
<gene>
    <name evidence="1" type="ORF">ACJMK2_005445</name>
</gene>
<accession>A0ABD3VT27</accession>
<organism evidence="1 2">
    <name type="scientific">Sinanodonta woodiana</name>
    <name type="common">Chinese pond mussel</name>
    <name type="synonym">Anodonta woodiana</name>
    <dbReference type="NCBI Taxonomy" id="1069815"/>
    <lineage>
        <taxon>Eukaryota</taxon>
        <taxon>Metazoa</taxon>
        <taxon>Spiralia</taxon>
        <taxon>Lophotrochozoa</taxon>
        <taxon>Mollusca</taxon>
        <taxon>Bivalvia</taxon>
        <taxon>Autobranchia</taxon>
        <taxon>Heteroconchia</taxon>
        <taxon>Palaeoheterodonta</taxon>
        <taxon>Unionida</taxon>
        <taxon>Unionoidea</taxon>
        <taxon>Unionidae</taxon>
        <taxon>Unioninae</taxon>
        <taxon>Sinanodonta</taxon>
    </lineage>
</organism>